<protein>
    <submittedName>
        <fullName evidence="2">Uncharacterized protein</fullName>
    </submittedName>
</protein>
<dbReference type="EMBL" id="JADPUN010000412">
    <property type="protein sequence ID" value="MBF9135100.1"/>
    <property type="molecule type" value="Genomic_DNA"/>
</dbReference>
<name>A0ABS0H9E9_9ACTN</name>
<organism evidence="2 3">
    <name type="scientific">Plantactinospora alkalitolerans</name>
    <dbReference type="NCBI Taxonomy" id="2789879"/>
    <lineage>
        <taxon>Bacteria</taxon>
        <taxon>Bacillati</taxon>
        <taxon>Actinomycetota</taxon>
        <taxon>Actinomycetes</taxon>
        <taxon>Micromonosporales</taxon>
        <taxon>Micromonosporaceae</taxon>
        <taxon>Plantactinospora</taxon>
    </lineage>
</organism>
<gene>
    <name evidence="2" type="ORF">I0C86_40190</name>
</gene>
<evidence type="ECO:0000256" key="1">
    <source>
        <dbReference type="SAM" id="MobiDB-lite"/>
    </source>
</evidence>
<dbReference type="Proteomes" id="UP000638560">
    <property type="component" value="Unassembled WGS sequence"/>
</dbReference>
<keyword evidence="3" id="KW-1185">Reference proteome</keyword>
<proteinExistence type="predicted"/>
<evidence type="ECO:0000313" key="2">
    <source>
        <dbReference type="EMBL" id="MBF9135100.1"/>
    </source>
</evidence>
<accession>A0ABS0H9E9</accession>
<evidence type="ECO:0000313" key="3">
    <source>
        <dbReference type="Proteomes" id="UP000638560"/>
    </source>
</evidence>
<reference evidence="2 3" key="1">
    <citation type="submission" date="2020-11" db="EMBL/GenBank/DDBJ databases">
        <title>A novel isolate from a Black sea contaminated sediment with potential to produce alkanes: Plantactinospora alkalitolerans sp. nov.</title>
        <authorList>
            <person name="Carro L."/>
            <person name="Veyisoglu A."/>
            <person name="Guven K."/>
            <person name="Schumann P."/>
            <person name="Klenk H.-P."/>
            <person name="Sahin N."/>
        </authorList>
    </citation>
    <scope>NUCLEOTIDE SEQUENCE [LARGE SCALE GENOMIC DNA]</scope>
    <source>
        <strain evidence="2 3">S1510</strain>
    </source>
</reference>
<comment type="caution">
    <text evidence="2">The sequence shown here is derived from an EMBL/GenBank/DDBJ whole genome shotgun (WGS) entry which is preliminary data.</text>
</comment>
<sequence>MATLSRTNMLVVASVVTTAILGSAYLLGHTLGSPGGPLGSVQTRSASSPDPGSHT</sequence>
<feature type="region of interest" description="Disordered" evidence="1">
    <location>
        <begin position="36"/>
        <end position="55"/>
    </location>
</feature>
<feature type="compositionally biased region" description="Polar residues" evidence="1">
    <location>
        <begin position="40"/>
        <end position="55"/>
    </location>
</feature>
<feature type="non-terminal residue" evidence="2">
    <location>
        <position position="55"/>
    </location>
</feature>